<evidence type="ECO:0000259" key="2">
    <source>
        <dbReference type="Pfam" id="PF16000"/>
    </source>
</evidence>
<gene>
    <name evidence="3" type="ORF">LAZ67_19000201</name>
</gene>
<dbReference type="Proteomes" id="UP001235939">
    <property type="component" value="Chromosome 19"/>
</dbReference>
<sequence>MVRGGREVNLSMAAYVSDRILDEVIESLSRTHKDLVGSFFSPLNIRATPKLQVKRKSIHIRKLRPHSVVDSLDGLAGDDIPDLLPKGSEDPLEHLGKCRPRRPKTRAPTKPVDSHTQDLEEGLDHFFKRPCESPDPIDESTRQDRSEANAVTKTSPMDN</sequence>
<dbReference type="EMBL" id="CP092881">
    <property type="protein sequence ID" value="UYV80445.1"/>
    <property type="molecule type" value="Genomic_DNA"/>
</dbReference>
<evidence type="ECO:0000313" key="3">
    <source>
        <dbReference type="EMBL" id="UYV80445.1"/>
    </source>
</evidence>
<organism evidence="3 4">
    <name type="scientific">Cordylochernes scorpioides</name>
    <dbReference type="NCBI Taxonomy" id="51811"/>
    <lineage>
        <taxon>Eukaryota</taxon>
        <taxon>Metazoa</taxon>
        <taxon>Ecdysozoa</taxon>
        <taxon>Arthropoda</taxon>
        <taxon>Chelicerata</taxon>
        <taxon>Arachnida</taxon>
        <taxon>Pseudoscorpiones</taxon>
        <taxon>Cheliferoidea</taxon>
        <taxon>Chernetidae</taxon>
        <taxon>Cordylochernes</taxon>
    </lineage>
</organism>
<evidence type="ECO:0000313" key="4">
    <source>
        <dbReference type="Proteomes" id="UP001235939"/>
    </source>
</evidence>
<feature type="domain" description="CARMIL C-terminal" evidence="2">
    <location>
        <begin position="6"/>
        <end position="39"/>
    </location>
</feature>
<dbReference type="Pfam" id="PF16000">
    <property type="entry name" value="CARMIL_C"/>
    <property type="match status" value="2"/>
</dbReference>
<accession>A0ABY6LLQ0</accession>
<feature type="region of interest" description="Disordered" evidence="1">
    <location>
        <begin position="74"/>
        <end position="159"/>
    </location>
</feature>
<feature type="compositionally biased region" description="Basic residues" evidence="1">
    <location>
        <begin position="97"/>
        <end position="107"/>
    </location>
</feature>
<feature type="compositionally biased region" description="Basic and acidic residues" evidence="1">
    <location>
        <begin position="87"/>
        <end position="96"/>
    </location>
</feature>
<reference evidence="3 4" key="1">
    <citation type="submission" date="2022-01" db="EMBL/GenBank/DDBJ databases">
        <title>A chromosomal length assembly of Cordylochernes scorpioides.</title>
        <authorList>
            <person name="Zeh D."/>
            <person name="Zeh J."/>
        </authorList>
    </citation>
    <scope>NUCLEOTIDE SEQUENCE [LARGE SCALE GENOMIC DNA]</scope>
    <source>
        <strain evidence="3">IN4F17</strain>
        <tissue evidence="3">Whole Body</tissue>
    </source>
</reference>
<protein>
    <submittedName>
        <fullName evidence="3">Crml-1</fullName>
    </submittedName>
</protein>
<feature type="compositionally biased region" description="Basic and acidic residues" evidence="1">
    <location>
        <begin position="112"/>
        <end position="132"/>
    </location>
</feature>
<name>A0ABY6LLQ0_9ARAC</name>
<proteinExistence type="predicted"/>
<keyword evidence="4" id="KW-1185">Reference proteome</keyword>
<feature type="domain" description="CARMIL C-terminal" evidence="2">
    <location>
        <begin position="84"/>
        <end position="153"/>
    </location>
</feature>
<feature type="compositionally biased region" description="Polar residues" evidence="1">
    <location>
        <begin position="149"/>
        <end position="159"/>
    </location>
</feature>
<evidence type="ECO:0000256" key="1">
    <source>
        <dbReference type="SAM" id="MobiDB-lite"/>
    </source>
</evidence>
<dbReference type="InterPro" id="IPR031943">
    <property type="entry name" value="CARMIL_C"/>
</dbReference>